<evidence type="ECO:0000259" key="7">
    <source>
        <dbReference type="Pfam" id="PF00892"/>
    </source>
</evidence>
<reference evidence="8" key="2">
    <citation type="submission" date="2020-09" db="EMBL/GenBank/DDBJ databases">
        <authorList>
            <person name="Sun Q."/>
            <person name="Zhou Y."/>
        </authorList>
    </citation>
    <scope>NUCLEOTIDE SEQUENCE</scope>
    <source>
        <strain evidence="8">CGMCC 1.15320</strain>
    </source>
</reference>
<evidence type="ECO:0000313" key="9">
    <source>
        <dbReference type="Proteomes" id="UP000636264"/>
    </source>
</evidence>
<feature type="transmembrane region" description="Helical" evidence="6">
    <location>
        <begin position="183"/>
        <end position="202"/>
    </location>
</feature>
<dbReference type="GO" id="GO:0016020">
    <property type="term" value="C:membrane"/>
    <property type="evidence" value="ECO:0007669"/>
    <property type="project" value="UniProtKB-SubCell"/>
</dbReference>
<protein>
    <recommendedName>
        <fullName evidence="7">EamA domain-containing protein</fullName>
    </recommendedName>
</protein>
<name>A0A916W3X1_9HYPH</name>
<dbReference type="InterPro" id="IPR000620">
    <property type="entry name" value="EamA_dom"/>
</dbReference>
<feature type="transmembrane region" description="Helical" evidence="6">
    <location>
        <begin position="267"/>
        <end position="284"/>
    </location>
</feature>
<dbReference type="PANTHER" id="PTHR22911">
    <property type="entry name" value="ACYL-MALONYL CONDENSING ENZYME-RELATED"/>
    <property type="match status" value="1"/>
</dbReference>
<feature type="domain" description="EamA" evidence="7">
    <location>
        <begin position="12"/>
        <end position="144"/>
    </location>
</feature>
<evidence type="ECO:0000256" key="6">
    <source>
        <dbReference type="SAM" id="Phobius"/>
    </source>
</evidence>
<dbReference type="AlphaFoldDB" id="A0A916W3X1"/>
<evidence type="ECO:0000256" key="1">
    <source>
        <dbReference type="ARBA" id="ARBA00004141"/>
    </source>
</evidence>
<proteinExistence type="inferred from homology"/>
<comment type="caution">
    <text evidence="8">The sequence shown here is derived from an EMBL/GenBank/DDBJ whole genome shotgun (WGS) entry which is preliminary data.</text>
</comment>
<dbReference type="PANTHER" id="PTHR22911:SF6">
    <property type="entry name" value="SOLUTE CARRIER FAMILY 35 MEMBER G1"/>
    <property type="match status" value="1"/>
</dbReference>
<dbReference type="EMBL" id="BMIF01000004">
    <property type="protein sequence ID" value="GGA63895.1"/>
    <property type="molecule type" value="Genomic_DNA"/>
</dbReference>
<evidence type="ECO:0000256" key="4">
    <source>
        <dbReference type="ARBA" id="ARBA00022989"/>
    </source>
</evidence>
<reference evidence="8" key="1">
    <citation type="journal article" date="2014" name="Int. J. Syst. Evol. Microbiol.">
        <title>Complete genome sequence of Corynebacterium casei LMG S-19264T (=DSM 44701T), isolated from a smear-ripened cheese.</title>
        <authorList>
            <consortium name="US DOE Joint Genome Institute (JGI-PGF)"/>
            <person name="Walter F."/>
            <person name="Albersmeier A."/>
            <person name="Kalinowski J."/>
            <person name="Ruckert C."/>
        </authorList>
    </citation>
    <scope>NUCLEOTIDE SEQUENCE</scope>
    <source>
        <strain evidence="8">CGMCC 1.15320</strain>
    </source>
</reference>
<feature type="transmembrane region" description="Helical" evidence="6">
    <location>
        <begin position="7"/>
        <end position="25"/>
    </location>
</feature>
<dbReference type="InterPro" id="IPR037185">
    <property type="entry name" value="EmrE-like"/>
</dbReference>
<feature type="transmembrane region" description="Helical" evidence="6">
    <location>
        <begin position="153"/>
        <end position="171"/>
    </location>
</feature>
<feature type="transmembrane region" description="Helical" evidence="6">
    <location>
        <begin position="214"/>
        <end position="236"/>
    </location>
</feature>
<keyword evidence="9" id="KW-1185">Reference proteome</keyword>
<keyword evidence="5 6" id="KW-0472">Membrane</keyword>
<keyword evidence="3 6" id="KW-0812">Transmembrane</keyword>
<comment type="subcellular location">
    <subcellularLocation>
        <location evidence="1">Membrane</location>
        <topology evidence="1">Multi-pass membrane protein</topology>
    </subcellularLocation>
</comment>
<dbReference type="SUPFAM" id="SSF103481">
    <property type="entry name" value="Multidrug resistance efflux transporter EmrE"/>
    <property type="match status" value="2"/>
</dbReference>
<dbReference type="Proteomes" id="UP000636264">
    <property type="component" value="Unassembled WGS sequence"/>
</dbReference>
<evidence type="ECO:0000256" key="3">
    <source>
        <dbReference type="ARBA" id="ARBA00022692"/>
    </source>
</evidence>
<dbReference type="Pfam" id="PF00892">
    <property type="entry name" value="EamA"/>
    <property type="match status" value="2"/>
</dbReference>
<evidence type="ECO:0000313" key="8">
    <source>
        <dbReference type="EMBL" id="GGA63895.1"/>
    </source>
</evidence>
<comment type="similarity">
    <text evidence="2">Belongs to the drug/metabolite transporter (DMT) superfamily. 10 TMS drug/metabolite exporter (DME) (TC 2.A.7.3) family.</text>
</comment>
<feature type="transmembrane region" description="Helical" evidence="6">
    <location>
        <begin position="104"/>
        <end position="122"/>
    </location>
</feature>
<feature type="transmembrane region" description="Helical" evidence="6">
    <location>
        <begin position="129"/>
        <end position="147"/>
    </location>
</feature>
<sequence>MIQVRPLGALTTGIALVMVTCFLFATLDSLSKNLMLTMAAVQVLWGRYVVQTAAMTSYLTASSGMRFLRTRHPFLQIARGLAQATSNGLVYISLAHIPVGDVTAILYGSPIIVTVLSVIFLNERIGVHRVAAVIAGFIGVYLIIQPGSGETNFYHLLMLGAAFSNATYMLLTRRLAGPEEAAATQFNTTAVGLVIFTGIVLYDGALPPVDAMPLLLVVGLTGAAGHFCMVKALSYVPASMLSPYLYAQVMIAALYSVFWFGDALRPSMVLGTALLIASGIYIWWRERTAPTVALQATQR</sequence>
<organism evidence="8 9">
    <name type="scientific">Nitratireductor aestuarii</name>
    <dbReference type="NCBI Taxonomy" id="1735103"/>
    <lineage>
        <taxon>Bacteria</taxon>
        <taxon>Pseudomonadati</taxon>
        <taxon>Pseudomonadota</taxon>
        <taxon>Alphaproteobacteria</taxon>
        <taxon>Hyphomicrobiales</taxon>
        <taxon>Phyllobacteriaceae</taxon>
        <taxon>Nitratireductor</taxon>
    </lineage>
</organism>
<accession>A0A916W3X1</accession>
<feature type="domain" description="EamA" evidence="7">
    <location>
        <begin position="154"/>
        <end position="280"/>
    </location>
</feature>
<keyword evidence="4 6" id="KW-1133">Transmembrane helix</keyword>
<evidence type="ECO:0000256" key="5">
    <source>
        <dbReference type="ARBA" id="ARBA00023136"/>
    </source>
</evidence>
<dbReference type="RefSeq" id="WP_188720633.1">
    <property type="nucleotide sequence ID" value="NZ_BMIF01000004.1"/>
</dbReference>
<evidence type="ECO:0000256" key="2">
    <source>
        <dbReference type="ARBA" id="ARBA00009853"/>
    </source>
</evidence>
<feature type="transmembrane region" description="Helical" evidence="6">
    <location>
        <begin position="243"/>
        <end position="261"/>
    </location>
</feature>
<gene>
    <name evidence="8" type="ORF">GCM10011385_17110</name>
</gene>